<evidence type="ECO:0000313" key="3">
    <source>
        <dbReference type="Proteomes" id="UP000439903"/>
    </source>
</evidence>
<dbReference type="AlphaFoldDB" id="A0A8H3XK12"/>
<protein>
    <recommendedName>
        <fullName evidence="4">Peptidase S1 domain-containing protein</fullName>
    </recommendedName>
</protein>
<feature type="signal peptide" evidence="1">
    <location>
        <begin position="1"/>
        <end position="18"/>
    </location>
</feature>
<name>A0A8H3XK12_GIGMA</name>
<dbReference type="SUPFAM" id="SSF50494">
    <property type="entry name" value="Trypsin-like serine proteases"/>
    <property type="match status" value="1"/>
</dbReference>
<dbReference type="OrthoDB" id="6380398at2759"/>
<reference evidence="2 3" key="1">
    <citation type="journal article" date="2019" name="Environ. Microbiol.">
        <title>At the nexus of three kingdoms: the genome of the mycorrhizal fungus Gigaspora margarita provides insights into plant, endobacterial and fungal interactions.</title>
        <authorList>
            <person name="Venice F."/>
            <person name="Ghignone S."/>
            <person name="Salvioli di Fossalunga A."/>
            <person name="Amselem J."/>
            <person name="Novero M."/>
            <person name="Xianan X."/>
            <person name="Sedzielewska Toro K."/>
            <person name="Morin E."/>
            <person name="Lipzen A."/>
            <person name="Grigoriev I.V."/>
            <person name="Henrissat B."/>
            <person name="Martin F.M."/>
            <person name="Bonfante P."/>
        </authorList>
    </citation>
    <scope>NUCLEOTIDE SEQUENCE [LARGE SCALE GENOMIC DNA]</scope>
    <source>
        <strain evidence="2 3">BEG34</strain>
    </source>
</reference>
<evidence type="ECO:0008006" key="4">
    <source>
        <dbReference type="Google" id="ProtNLM"/>
    </source>
</evidence>
<evidence type="ECO:0000256" key="1">
    <source>
        <dbReference type="SAM" id="SignalP"/>
    </source>
</evidence>
<dbReference type="Gene3D" id="2.40.10.10">
    <property type="entry name" value="Trypsin-like serine proteases"/>
    <property type="match status" value="1"/>
</dbReference>
<dbReference type="InterPro" id="IPR009003">
    <property type="entry name" value="Peptidase_S1_PA"/>
</dbReference>
<keyword evidence="3" id="KW-1185">Reference proteome</keyword>
<organism evidence="2 3">
    <name type="scientific">Gigaspora margarita</name>
    <dbReference type="NCBI Taxonomy" id="4874"/>
    <lineage>
        <taxon>Eukaryota</taxon>
        <taxon>Fungi</taxon>
        <taxon>Fungi incertae sedis</taxon>
        <taxon>Mucoromycota</taxon>
        <taxon>Glomeromycotina</taxon>
        <taxon>Glomeromycetes</taxon>
        <taxon>Diversisporales</taxon>
        <taxon>Gigasporaceae</taxon>
        <taxon>Gigaspora</taxon>
    </lineage>
</organism>
<feature type="chain" id="PRO_5034491273" description="Peptidase S1 domain-containing protein" evidence="1">
    <location>
        <begin position="19"/>
        <end position="66"/>
    </location>
</feature>
<gene>
    <name evidence="2" type="ORF">F8M41_024596</name>
</gene>
<keyword evidence="1" id="KW-0732">Signal</keyword>
<dbReference type="EMBL" id="WTPW01000844">
    <property type="protein sequence ID" value="KAF0475618.1"/>
    <property type="molecule type" value="Genomic_DNA"/>
</dbReference>
<evidence type="ECO:0000313" key="2">
    <source>
        <dbReference type="EMBL" id="KAF0475618.1"/>
    </source>
</evidence>
<dbReference type="InterPro" id="IPR043504">
    <property type="entry name" value="Peptidase_S1_PA_chymotrypsin"/>
</dbReference>
<sequence length="66" mass="7392">MYLRYLVFVIAITFSVLAVPLKHRPVVNDAQVNSPSERSFSCGGTILDENIIIAAHCVNRPENLDY</sequence>
<accession>A0A8H3XK12</accession>
<proteinExistence type="predicted"/>
<dbReference type="Proteomes" id="UP000439903">
    <property type="component" value="Unassembled WGS sequence"/>
</dbReference>
<comment type="caution">
    <text evidence="2">The sequence shown here is derived from an EMBL/GenBank/DDBJ whole genome shotgun (WGS) entry which is preliminary data.</text>
</comment>